<proteinExistence type="predicted"/>
<gene>
    <name evidence="1" type="ORF">HPLM_LOCUS19125</name>
</gene>
<dbReference type="OrthoDB" id="418748at2759"/>
<sequence length="78" mass="8747">MDVPLRTILYADVIALLAGSREELQNKLQKWQKVLADNGLWLNVKKAMFFSSECTESIVDGLGEVIERYSTSGTWGVI</sequence>
<dbReference type="Proteomes" id="UP000268014">
    <property type="component" value="Unassembled WGS sequence"/>
</dbReference>
<evidence type="ECO:0000313" key="1">
    <source>
        <dbReference type="EMBL" id="VDO75247.1"/>
    </source>
</evidence>
<keyword evidence="2" id="KW-1185">Reference proteome</keyword>
<accession>A0A0N4X441</accession>
<dbReference type="AlphaFoldDB" id="A0A0N4X441"/>
<reference evidence="3" key="1">
    <citation type="submission" date="2017-02" db="UniProtKB">
        <authorList>
            <consortium name="WormBaseParasite"/>
        </authorList>
    </citation>
    <scope>IDENTIFICATION</scope>
</reference>
<reference evidence="1 2" key="2">
    <citation type="submission" date="2018-11" db="EMBL/GenBank/DDBJ databases">
        <authorList>
            <consortium name="Pathogen Informatics"/>
        </authorList>
    </citation>
    <scope>NUCLEOTIDE SEQUENCE [LARGE SCALE GENOMIC DNA]</scope>
    <source>
        <strain evidence="1 2">MHpl1</strain>
    </source>
</reference>
<dbReference type="EMBL" id="UZAF01021063">
    <property type="protein sequence ID" value="VDO75247.1"/>
    <property type="molecule type" value="Genomic_DNA"/>
</dbReference>
<name>A0A0N4X441_HAEPC</name>
<evidence type="ECO:0000313" key="3">
    <source>
        <dbReference type="WBParaSite" id="HPLM_0001913301-mRNA-1"/>
    </source>
</evidence>
<dbReference type="OMA" id="PPTVACM"/>
<organism evidence="3">
    <name type="scientific">Haemonchus placei</name>
    <name type="common">Barber's pole worm</name>
    <dbReference type="NCBI Taxonomy" id="6290"/>
    <lineage>
        <taxon>Eukaryota</taxon>
        <taxon>Metazoa</taxon>
        <taxon>Ecdysozoa</taxon>
        <taxon>Nematoda</taxon>
        <taxon>Chromadorea</taxon>
        <taxon>Rhabditida</taxon>
        <taxon>Rhabditina</taxon>
        <taxon>Rhabditomorpha</taxon>
        <taxon>Strongyloidea</taxon>
        <taxon>Trichostrongylidae</taxon>
        <taxon>Haemonchus</taxon>
    </lineage>
</organism>
<protein>
    <submittedName>
        <fullName evidence="3">Reverse transcriptase domain-containing protein</fullName>
    </submittedName>
</protein>
<dbReference type="WBParaSite" id="HPLM_0001913301-mRNA-1">
    <property type="protein sequence ID" value="HPLM_0001913301-mRNA-1"/>
    <property type="gene ID" value="HPLM_0001913301"/>
</dbReference>
<evidence type="ECO:0000313" key="2">
    <source>
        <dbReference type="Proteomes" id="UP000268014"/>
    </source>
</evidence>